<comment type="function">
    <text evidence="10">Promotes RNA polymerase assembly. Latches the N- and C-terminal regions of the beta' subunit thereby facilitating its interaction with the beta and alpha subunits.</text>
</comment>
<accession>A0AAW9QSY2</accession>
<dbReference type="GO" id="GO:0000428">
    <property type="term" value="C:DNA-directed RNA polymerase complex"/>
    <property type="evidence" value="ECO:0007669"/>
    <property type="project" value="UniProtKB-KW"/>
</dbReference>
<dbReference type="SMART" id="SM01409">
    <property type="entry name" value="RNA_pol_Rpb6"/>
    <property type="match status" value="1"/>
</dbReference>
<dbReference type="RefSeq" id="WP_332864266.1">
    <property type="nucleotide sequence ID" value="NZ_JBAFSM010000010.1"/>
</dbReference>
<evidence type="ECO:0000256" key="2">
    <source>
        <dbReference type="ARBA" id="ARBA00012418"/>
    </source>
</evidence>
<protein>
    <recommendedName>
        <fullName evidence="3 10">DNA-directed RNA polymerase subunit omega</fullName>
        <shortName evidence="10">RNAP omega subunit</shortName>
        <ecNumber evidence="2 10">2.7.7.6</ecNumber>
    </recommendedName>
    <alternativeName>
        <fullName evidence="10">RNA polymerase omega subunit</fullName>
    </alternativeName>
    <alternativeName>
        <fullName evidence="8 10">Transcriptase subunit omega</fullName>
    </alternativeName>
</protein>
<organism evidence="11 12">
    <name type="scientific">Pannus brasiliensis CCIBt3594</name>
    <dbReference type="NCBI Taxonomy" id="1427578"/>
    <lineage>
        <taxon>Bacteria</taxon>
        <taxon>Bacillati</taxon>
        <taxon>Cyanobacteriota</taxon>
        <taxon>Cyanophyceae</taxon>
        <taxon>Oscillatoriophycideae</taxon>
        <taxon>Chroococcales</taxon>
        <taxon>Microcystaceae</taxon>
        <taxon>Pannus</taxon>
    </lineage>
</organism>
<dbReference type="InterPro" id="IPR003716">
    <property type="entry name" value="DNA-dir_RNA_pol_omega"/>
</dbReference>
<dbReference type="EC" id="2.7.7.6" evidence="2 10"/>
<dbReference type="Proteomes" id="UP001328733">
    <property type="component" value="Unassembled WGS sequence"/>
</dbReference>
<proteinExistence type="inferred from homology"/>
<evidence type="ECO:0000313" key="12">
    <source>
        <dbReference type="Proteomes" id="UP001328733"/>
    </source>
</evidence>
<dbReference type="HAMAP" id="MF_00366">
    <property type="entry name" value="RNApol_bact_RpoZ"/>
    <property type="match status" value="1"/>
</dbReference>
<evidence type="ECO:0000256" key="4">
    <source>
        <dbReference type="ARBA" id="ARBA00022478"/>
    </source>
</evidence>
<sequence length="75" mass="8792">MTKRFRFDSSEMIYLTDKLMGAASSRYSIVVQVARRAKRCRYETVESIDDPMLKPVQRALMEMTDELTEPELLQD</sequence>
<keyword evidence="4 10" id="KW-0240">DNA-directed RNA polymerase</keyword>
<comment type="caution">
    <text evidence="11">The sequence shown here is derived from an EMBL/GenBank/DDBJ whole genome shotgun (WGS) entry which is preliminary data.</text>
</comment>
<dbReference type="EMBL" id="JBAFSM010000010">
    <property type="protein sequence ID" value="MEG3436801.1"/>
    <property type="molecule type" value="Genomic_DNA"/>
</dbReference>
<evidence type="ECO:0000256" key="3">
    <source>
        <dbReference type="ARBA" id="ARBA00013725"/>
    </source>
</evidence>
<dbReference type="Pfam" id="PF01192">
    <property type="entry name" value="RNA_pol_Rpb6"/>
    <property type="match status" value="1"/>
</dbReference>
<keyword evidence="7 10" id="KW-0804">Transcription</keyword>
<comment type="catalytic activity">
    <reaction evidence="9 10">
        <text>RNA(n) + a ribonucleoside 5'-triphosphate = RNA(n+1) + diphosphate</text>
        <dbReference type="Rhea" id="RHEA:21248"/>
        <dbReference type="Rhea" id="RHEA-COMP:14527"/>
        <dbReference type="Rhea" id="RHEA-COMP:17342"/>
        <dbReference type="ChEBI" id="CHEBI:33019"/>
        <dbReference type="ChEBI" id="CHEBI:61557"/>
        <dbReference type="ChEBI" id="CHEBI:140395"/>
        <dbReference type="EC" id="2.7.7.6"/>
    </reaction>
</comment>
<dbReference type="InterPro" id="IPR006110">
    <property type="entry name" value="Pol_omega/Rpo6/RPB6"/>
</dbReference>
<evidence type="ECO:0000256" key="6">
    <source>
        <dbReference type="ARBA" id="ARBA00022695"/>
    </source>
</evidence>
<gene>
    <name evidence="10" type="primary">rpoZ</name>
    <name evidence="11" type="ORF">V0288_06680</name>
</gene>
<comment type="similarity">
    <text evidence="1 10">Belongs to the RNA polymerase subunit omega family.</text>
</comment>
<evidence type="ECO:0000256" key="5">
    <source>
        <dbReference type="ARBA" id="ARBA00022679"/>
    </source>
</evidence>
<dbReference type="GO" id="GO:0006351">
    <property type="term" value="P:DNA-templated transcription"/>
    <property type="evidence" value="ECO:0007669"/>
    <property type="project" value="UniProtKB-UniRule"/>
</dbReference>
<comment type="subunit">
    <text evidence="10">In cyanobacteria the RNAP catalytic core is composed of 2 alpha, 1 beta, 1 beta', 1 gamma and 1 omega subunit. When a sigma factor is associated with the core the holoenzyme is formed, which can initiate transcription.</text>
</comment>
<evidence type="ECO:0000256" key="10">
    <source>
        <dbReference type="HAMAP-Rule" id="MF_00366"/>
    </source>
</evidence>
<evidence type="ECO:0000313" key="11">
    <source>
        <dbReference type="EMBL" id="MEG3436801.1"/>
    </source>
</evidence>
<evidence type="ECO:0000256" key="7">
    <source>
        <dbReference type="ARBA" id="ARBA00023163"/>
    </source>
</evidence>
<dbReference type="SUPFAM" id="SSF63562">
    <property type="entry name" value="RPB6/omega subunit-like"/>
    <property type="match status" value="1"/>
</dbReference>
<evidence type="ECO:0000256" key="1">
    <source>
        <dbReference type="ARBA" id="ARBA00006711"/>
    </source>
</evidence>
<keyword evidence="12" id="KW-1185">Reference proteome</keyword>
<dbReference type="AlphaFoldDB" id="A0AAW9QSY2"/>
<name>A0AAW9QSY2_9CHRO</name>
<reference evidence="11 12" key="1">
    <citation type="submission" date="2024-01" db="EMBL/GenBank/DDBJ databases">
        <title>Genomic insights into the taxonomy and metabolism of the cyanobacterium Pannus brasiliensis CCIBt3594.</title>
        <authorList>
            <person name="Machado M."/>
            <person name="Botero N.B."/>
            <person name="Andreote A.P.D."/>
            <person name="Feitosa A.M.T."/>
            <person name="Popin R."/>
            <person name="Sivonen K."/>
            <person name="Fiore M.F."/>
        </authorList>
    </citation>
    <scope>NUCLEOTIDE SEQUENCE [LARGE SCALE GENOMIC DNA]</scope>
    <source>
        <strain evidence="11 12">CCIBt3594</strain>
    </source>
</reference>
<dbReference type="NCBIfam" id="NF001574">
    <property type="entry name" value="PRK00392.2-5"/>
    <property type="match status" value="1"/>
</dbReference>
<keyword evidence="5 10" id="KW-0808">Transferase</keyword>
<dbReference type="Gene3D" id="3.90.940.10">
    <property type="match status" value="1"/>
</dbReference>
<evidence type="ECO:0000256" key="8">
    <source>
        <dbReference type="ARBA" id="ARBA00029924"/>
    </source>
</evidence>
<dbReference type="GO" id="GO:0003677">
    <property type="term" value="F:DNA binding"/>
    <property type="evidence" value="ECO:0007669"/>
    <property type="project" value="UniProtKB-UniRule"/>
</dbReference>
<keyword evidence="6 10" id="KW-0548">Nucleotidyltransferase</keyword>
<dbReference type="InterPro" id="IPR036161">
    <property type="entry name" value="RPB6/omega-like_sf"/>
</dbReference>
<dbReference type="GO" id="GO:0003899">
    <property type="term" value="F:DNA-directed RNA polymerase activity"/>
    <property type="evidence" value="ECO:0007669"/>
    <property type="project" value="UniProtKB-UniRule"/>
</dbReference>
<evidence type="ECO:0000256" key="9">
    <source>
        <dbReference type="ARBA" id="ARBA00048552"/>
    </source>
</evidence>